<accession>A0A8T3CPI7</accession>
<dbReference type="AlphaFoldDB" id="A0A8T3CPI7"/>
<keyword evidence="4" id="KW-1185">Reference proteome</keyword>
<dbReference type="Pfam" id="PF00069">
    <property type="entry name" value="Pkinase"/>
    <property type="match status" value="1"/>
</dbReference>
<evidence type="ECO:0000313" key="4">
    <source>
        <dbReference type="Proteomes" id="UP000829720"/>
    </source>
</evidence>
<evidence type="ECO:0000313" key="3">
    <source>
        <dbReference type="EMBL" id="KAI1885690.1"/>
    </source>
</evidence>
<dbReference type="SUPFAM" id="SSF56112">
    <property type="entry name" value="Protein kinase-like (PK-like)"/>
    <property type="match status" value="1"/>
</dbReference>
<dbReference type="GO" id="GO:0005524">
    <property type="term" value="F:ATP binding"/>
    <property type="evidence" value="ECO:0007669"/>
    <property type="project" value="InterPro"/>
</dbReference>
<dbReference type="SUPFAM" id="SSF48371">
    <property type="entry name" value="ARM repeat"/>
    <property type="match status" value="1"/>
</dbReference>
<dbReference type="InterPro" id="IPR011009">
    <property type="entry name" value="Kinase-like_dom_sf"/>
</dbReference>
<feature type="region of interest" description="Disordered" evidence="1">
    <location>
        <begin position="289"/>
        <end position="341"/>
    </location>
</feature>
<comment type="caution">
    <text evidence="3">The sequence shown here is derived from an EMBL/GenBank/DDBJ whole genome shotgun (WGS) entry which is preliminary data.</text>
</comment>
<dbReference type="InterPro" id="IPR011989">
    <property type="entry name" value="ARM-like"/>
</dbReference>
<dbReference type="GO" id="GO:0004672">
    <property type="term" value="F:protein kinase activity"/>
    <property type="evidence" value="ECO:0007669"/>
    <property type="project" value="InterPro"/>
</dbReference>
<gene>
    <name evidence="3" type="ORF">AGOR_G00206410</name>
</gene>
<feature type="domain" description="Protein kinase" evidence="2">
    <location>
        <begin position="4"/>
        <end position="281"/>
    </location>
</feature>
<name>A0A8T3CPI7_9TELE</name>
<dbReference type="Gene3D" id="1.10.510.10">
    <property type="entry name" value="Transferase(Phosphotransferase) domain 1"/>
    <property type="match status" value="1"/>
</dbReference>
<organism evidence="3 4">
    <name type="scientific">Albula goreensis</name>
    <dbReference type="NCBI Taxonomy" id="1534307"/>
    <lineage>
        <taxon>Eukaryota</taxon>
        <taxon>Metazoa</taxon>
        <taxon>Chordata</taxon>
        <taxon>Craniata</taxon>
        <taxon>Vertebrata</taxon>
        <taxon>Euteleostomi</taxon>
        <taxon>Actinopterygii</taxon>
        <taxon>Neopterygii</taxon>
        <taxon>Teleostei</taxon>
        <taxon>Albuliformes</taxon>
        <taxon>Albulidae</taxon>
        <taxon>Albula</taxon>
    </lineage>
</organism>
<dbReference type="Gene3D" id="1.25.10.10">
    <property type="entry name" value="Leucine-rich Repeat Variant"/>
    <property type="match status" value="2"/>
</dbReference>
<dbReference type="Proteomes" id="UP000829720">
    <property type="component" value="Unassembled WGS sequence"/>
</dbReference>
<dbReference type="PROSITE" id="PS50011">
    <property type="entry name" value="PROTEIN_KINASE_DOM"/>
    <property type="match status" value="1"/>
</dbReference>
<evidence type="ECO:0000256" key="1">
    <source>
        <dbReference type="SAM" id="MobiDB-lite"/>
    </source>
</evidence>
<dbReference type="Pfam" id="PF23606">
    <property type="entry name" value="HEAT_ULK4"/>
    <property type="match status" value="1"/>
</dbReference>
<dbReference type="InterPro" id="IPR016024">
    <property type="entry name" value="ARM-type_fold"/>
</dbReference>
<evidence type="ECO:0000259" key="2">
    <source>
        <dbReference type="PROSITE" id="PS50011"/>
    </source>
</evidence>
<protein>
    <recommendedName>
        <fullName evidence="2">Protein kinase domain-containing protein</fullName>
    </recommendedName>
</protein>
<dbReference type="PANTHER" id="PTHR46240:SF1">
    <property type="entry name" value="SERINE_THREONINE-PROTEIN KINASE ULK4"/>
    <property type="match status" value="1"/>
</dbReference>
<dbReference type="InterPro" id="IPR000719">
    <property type="entry name" value="Prot_kinase_dom"/>
</dbReference>
<dbReference type="PANTHER" id="PTHR46240">
    <property type="entry name" value="SER/THR PROTEIN KINASE ULK4"/>
    <property type="match status" value="1"/>
</dbReference>
<dbReference type="CDD" id="cd14010">
    <property type="entry name" value="STKc_ULK4"/>
    <property type="match status" value="1"/>
</dbReference>
<proteinExistence type="predicted"/>
<dbReference type="EMBL" id="JAERUA010000020">
    <property type="protein sequence ID" value="KAI1885690.1"/>
    <property type="molecule type" value="Genomic_DNA"/>
</dbReference>
<sequence length="1269" mass="139155">MENFILYEEIGRGSKSVVYKGRRKGSIHFVAIICCDKSKRAEITNHVRLAHSMKHENVVNFHEWYETSNHLWLVVELCTGGSLEAVISQDECLSEDVVRGFAIDLVKGLKHIHNSGIICSDITPAKIMLDGPGTLKYSNFCLSKAEGESLEEFFQFVMSEEGGGGEGGENTPRKNIKNTIQGSPMYCAPEVVQGGESSITSDLWGLGCILYEMFTGKPPFFTDSFTDLIQLILHEDLPSPRQKGPTASKPTFEFESLLDGLLQKDPNKRLNWDQLLAHPFWRGAFSEEQTTDETLEDSSGIEQSEVCPLIQVLPSDPATVTSEGPGEGEEGVAPTRDSSQALSKSFRLDSVAEIRPKSALDGEALESIFLLSSRATPRTSISSRETPPKELQTPGNMYVTGLRDVTSCVKDLVYTESDLTVTPIIDNPKIMKPTPLRFDSKTLNVPAHPADRLSSLGWKEWSVFTQQLCSALESSERSGGAVRAKLNLLCYLCTVAAHKDAATRLINSPLLPLLTQQLRSAPNLDVRAKVMRAIGLLASHCVELKDDAAVTEALHSFTELVRENFRNSKLKQCLLPPLGELLYLIASQEEKRESPGGLWAVPAAAYTVLTRCLREGEELVVNHMAAKIVENVCTTVSHHAQGFITGEIGPMLWYLYTHSTVDSLRVTAISALCRITRHSASAFQSVIDKVGLPAILSSLASGIGRVQQHMLTMFAAMLSSGAHLQRLVQEKEFVSRMIRSLESPSSVIRAKAFLVLVQVLMNNREMLLLCCNSRLVMYIERDVRKATPGREQQSSNEYLSKCLDVLIRHIVQELPGILGDILSALGNIAGRKHPSTIQSKQLKQCLPMMGVVLHLLTSQIFRPQVVTEEFLLKFGALLNHIVSIDSCGTNLERAVGQTVSEDLIRNALSAVEAITQHPSLLMPHHSAVVDAILPPLASLALSKNVEWRILSLRVLSEITLLLLSQEDVEEGRACTSNRLLSIITEALLPQYESLLLEPDPVPAYALKLLVSLTEHSSPVNRLIEVSRLLPAVFQVISEHQINSLGSTMQNAVALLSNLTGQKDANLRPFYDEGLVEVLHSILMDTGALYLVGEEQAGVKGSSTLLSSLEILHNILRGTSTVVRQALQAETGGDTQTAEGLLLNNKPLSDLTSLLIQMLPNEDPGVYEEVSQCLSLLVQLYGGSDPKCLCPENLLSLAQTLEQQPHPKQQKLLLRIIKRLITSSASSAGGLQEGCQQLVLILQRLAHSHRSHADVMVSALAAEILRTIGS</sequence>
<dbReference type="InterPro" id="IPR056981">
    <property type="entry name" value="HEAT_ULK4_RUNKEL"/>
</dbReference>
<dbReference type="InterPro" id="IPR045906">
    <property type="entry name" value="ULK4"/>
</dbReference>
<dbReference type="OrthoDB" id="24822at2759"/>
<reference evidence="3" key="1">
    <citation type="submission" date="2021-01" db="EMBL/GenBank/DDBJ databases">
        <authorList>
            <person name="Zahm M."/>
            <person name="Roques C."/>
            <person name="Cabau C."/>
            <person name="Klopp C."/>
            <person name="Donnadieu C."/>
            <person name="Jouanno E."/>
            <person name="Lampietro C."/>
            <person name="Louis A."/>
            <person name="Herpin A."/>
            <person name="Echchiki A."/>
            <person name="Berthelot C."/>
            <person name="Parey E."/>
            <person name="Roest-Crollius H."/>
            <person name="Braasch I."/>
            <person name="Postlethwait J."/>
            <person name="Bobe J."/>
            <person name="Montfort J."/>
            <person name="Bouchez O."/>
            <person name="Begum T."/>
            <person name="Mejri S."/>
            <person name="Adams A."/>
            <person name="Chen W.-J."/>
            <person name="Guiguen Y."/>
        </authorList>
    </citation>
    <scope>NUCLEOTIDE SEQUENCE</scope>
    <source>
        <tissue evidence="3">Blood</tissue>
    </source>
</reference>